<dbReference type="Proteomes" id="UP000652755">
    <property type="component" value="Unassembled WGS sequence"/>
</dbReference>
<proteinExistence type="predicted"/>
<keyword evidence="3" id="KW-1185">Reference proteome</keyword>
<sequence length="148" mass="16535">MTIIFLTNTVVGFACSVGVDIGFNKEHHDDHLSVVKSTLHLHAPGTKKHSHHQEDAKTPSSHQKHKANKNKKDNCCKDEVDKFVSIDKQTVKSTTVKSPLLLQDVIVQVYGLLTVFASSVHTPDNSYFVRCHHPPICDIRIAVQSFQI</sequence>
<dbReference type="RefSeq" id="WP_187073518.1">
    <property type="nucleotide sequence ID" value="NZ_JACRYL010000036.1"/>
</dbReference>
<comment type="caution">
    <text evidence="2">The sequence shown here is derived from an EMBL/GenBank/DDBJ whole genome shotgun (WGS) entry which is preliminary data.</text>
</comment>
<reference evidence="2 3" key="1">
    <citation type="submission" date="2020-08" db="EMBL/GenBank/DDBJ databases">
        <authorList>
            <person name="Sun Q."/>
            <person name="Inoue M."/>
        </authorList>
    </citation>
    <scope>NUCLEOTIDE SEQUENCE [LARGE SCALE GENOMIC DNA]</scope>
    <source>
        <strain evidence="2 3">CCM 8938</strain>
    </source>
</reference>
<dbReference type="EMBL" id="JACRYL010000036">
    <property type="protein sequence ID" value="MBC6113098.1"/>
    <property type="molecule type" value="Genomic_DNA"/>
</dbReference>
<name>A0ABR7KYL7_9SPHI</name>
<protein>
    <submittedName>
        <fullName evidence="2">Uncharacterized protein</fullName>
    </submittedName>
</protein>
<organism evidence="2 3">
    <name type="scientific">Pedobacter fastidiosus</name>
    <dbReference type="NCBI Taxonomy" id="2765361"/>
    <lineage>
        <taxon>Bacteria</taxon>
        <taxon>Pseudomonadati</taxon>
        <taxon>Bacteroidota</taxon>
        <taxon>Sphingobacteriia</taxon>
        <taxon>Sphingobacteriales</taxon>
        <taxon>Sphingobacteriaceae</taxon>
        <taxon>Pedobacter</taxon>
    </lineage>
</organism>
<evidence type="ECO:0000256" key="1">
    <source>
        <dbReference type="SAM" id="MobiDB-lite"/>
    </source>
</evidence>
<evidence type="ECO:0000313" key="3">
    <source>
        <dbReference type="Proteomes" id="UP000652755"/>
    </source>
</evidence>
<gene>
    <name evidence="2" type="ORF">H7U22_21990</name>
</gene>
<accession>A0ABR7KYL7</accession>
<feature type="region of interest" description="Disordered" evidence="1">
    <location>
        <begin position="43"/>
        <end position="73"/>
    </location>
</feature>
<evidence type="ECO:0000313" key="2">
    <source>
        <dbReference type="EMBL" id="MBC6113098.1"/>
    </source>
</evidence>